<feature type="domain" description="Nucleotidyltransferase-like" evidence="1">
    <location>
        <begin position="5"/>
        <end position="119"/>
    </location>
</feature>
<reference evidence="3 4" key="1">
    <citation type="submission" date="2018-04" db="EMBL/GenBank/DDBJ databases">
        <title>Genomic Encyclopedia of Archaeal and Bacterial Type Strains, Phase II (KMG-II): from individual species to whole genera.</title>
        <authorList>
            <person name="Goeker M."/>
        </authorList>
    </citation>
    <scope>NUCLEOTIDE SEQUENCE [LARGE SCALE GENOMIC DNA]</scope>
    <source>
        <strain evidence="3 4">DSM 45787</strain>
    </source>
</reference>
<dbReference type="AlphaFoldDB" id="A0A2T6BXB0"/>
<proteinExistence type="predicted"/>
<dbReference type="InterPro" id="IPR029348">
    <property type="entry name" value="NTF-like"/>
</dbReference>
<dbReference type="Pfam" id="PF14540">
    <property type="entry name" value="NTF-like"/>
    <property type="match status" value="1"/>
</dbReference>
<protein>
    <submittedName>
        <fullName evidence="3">Uncharacterized protein DUF4037</fullName>
    </submittedName>
</protein>
<evidence type="ECO:0000259" key="2">
    <source>
        <dbReference type="Pfam" id="PF22339"/>
    </source>
</evidence>
<comment type="caution">
    <text evidence="3">The sequence shown here is derived from an EMBL/GenBank/DDBJ whole genome shotgun (WGS) entry which is preliminary data.</text>
</comment>
<dbReference type="Gene3D" id="1.20.120.330">
    <property type="entry name" value="Nucleotidyltransferases domain 2"/>
    <property type="match status" value="1"/>
</dbReference>
<keyword evidence="4" id="KW-1185">Reference proteome</keyword>
<gene>
    <name evidence="3" type="ORF">C8P63_1082</name>
</gene>
<dbReference type="InterPro" id="IPR054515">
    <property type="entry name" value="YgxA-like_substrate-bd"/>
</dbReference>
<dbReference type="EMBL" id="QBKR01000008">
    <property type="protein sequence ID" value="PTX60693.1"/>
    <property type="molecule type" value="Genomic_DNA"/>
</dbReference>
<dbReference type="Pfam" id="PF22339">
    <property type="entry name" value="YgxA-like_sub_bind"/>
    <property type="match status" value="1"/>
</dbReference>
<evidence type="ECO:0000259" key="1">
    <source>
        <dbReference type="Pfam" id="PF14540"/>
    </source>
</evidence>
<dbReference type="Gene3D" id="3.30.460.10">
    <property type="entry name" value="Beta Polymerase, domain 2"/>
    <property type="match status" value="1"/>
</dbReference>
<dbReference type="Proteomes" id="UP000244240">
    <property type="component" value="Unassembled WGS sequence"/>
</dbReference>
<dbReference type="RefSeq" id="WP_170109541.1">
    <property type="nucleotide sequence ID" value="NZ_QBKR01000008.1"/>
</dbReference>
<dbReference type="InterPro" id="IPR043519">
    <property type="entry name" value="NT_sf"/>
</dbReference>
<evidence type="ECO:0000313" key="3">
    <source>
        <dbReference type="EMBL" id="PTX60693.1"/>
    </source>
</evidence>
<organism evidence="3 4">
    <name type="scientific">Melghirimyces profundicolus</name>
    <dbReference type="NCBI Taxonomy" id="1242148"/>
    <lineage>
        <taxon>Bacteria</taxon>
        <taxon>Bacillati</taxon>
        <taxon>Bacillota</taxon>
        <taxon>Bacilli</taxon>
        <taxon>Bacillales</taxon>
        <taxon>Thermoactinomycetaceae</taxon>
        <taxon>Melghirimyces</taxon>
    </lineage>
</organism>
<sequence>MIQTLYPKLIQQLNENRHAAGAMVLSADRKPPVVSGPADLLVLVVTGNPEFSGWNLTYMAGVWKVKELWVGLEELTAEVVNGDRQEVIDCLLDGEVLYDPRQTLRDLCDHLRRFPNELRRKKMCVEFSGLLRGHSESKYYMKEKDVLDAFCSLQKSLQHWVRLALIEKGQYPRGQLWSQVKTISPGIVKLMRELVRGEESMEQRIHLVLLAEEYAILNKLEFYCSYLLDLLSSEDGCWTLSQIHDRLRLERIRLDLSLIMEELVRRALVEEVIINGKGVAEQHYRLPSGRSLK</sequence>
<feature type="domain" description="YgxA-like substrate binding" evidence="2">
    <location>
        <begin position="121"/>
        <end position="219"/>
    </location>
</feature>
<accession>A0A2T6BXB0</accession>
<name>A0A2T6BXB0_9BACL</name>
<evidence type="ECO:0000313" key="4">
    <source>
        <dbReference type="Proteomes" id="UP000244240"/>
    </source>
</evidence>